<evidence type="ECO:0000313" key="5">
    <source>
        <dbReference type="Proteomes" id="UP000184452"/>
    </source>
</evidence>
<organism evidence="4 5">
    <name type="scientific">Nocardiopsis flavescens</name>
    <dbReference type="NCBI Taxonomy" id="758803"/>
    <lineage>
        <taxon>Bacteria</taxon>
        <taxon>Bacillati</taxon>
        <taxon>Actinomycetota</taxon>
        <taxon>Actinomycetes</taxon>
        <taxon>Streptosporangiales</taxon>
        <taxon>Nocardiopsidaceae</taxon>
        <taxon>Nocardiopsis</taxon>
    </lineage>
</organism>
<comment type="similarity">
    <text evidence="1">Belongs to the adenylyl cyclase class-3 family.</text>
</comment>
<dbReference type="CDD" id="cd07302">
    <property type="entry name" value="CHD"/>
    <property type="match status" value="1"/>
</dbReference>
<dbReference type="InterPro" id="IPR029016">
    <property type="entry name" value="GAF-like_dom_sf"/>
</dbReference>
<accession>A0A1M6VPT3</accession>
<dbReference type="Pfam" id="PF00211">
    <property type="entry name" value="Guanylate_cyc"/>
    <property type="match status" value="1"/>
</dbReference>
<sequence length="693" mass="73921">MADTPLPARAPAPPSPRSARPVRFLVWCLHLAAPLAGLWLLLARPHLDVEWHHNPGHFWLVLIVALVNVAMGVWMGVAARGRGDARLFLVSLAFLSSAGFLAVHALLTPGMVTADAGIGFDLSHPVGLVIASVFAFASSLDLRAGRGARVLAFERPLWILLATLMAAWTVAGLLGLPPLHLPAQQRDVEGLMVPVAVASALLYVVAAVRYYLMFRRSASAVLLSLVTAFALLAEAMVTVVLADKWHLSWWHWHVLLVAAFGFIAYSAYVQYRREGATAGVFDAIVLEETARRIRAEYEDAIEEFVARLGEGERTGASPPAGTDFTAFAERFRLSEGQIAVVERAAAALAAERATSRRLAALAEVARRTRVGDQDEDAFVRSVLEAVRPAYGDVNVGLASDGAVRIEDRVYPVDRDPGAGAVRDGRSVRPLVVRGGTAGVLEGPLQEREDDPASLAVLAGQLSISLENVRLYRELGTLFRQYMSPDVAASLLADPDQAALGGRVVRVSALFADLRGFTAFSEAVEPAEIVRMLNRYHGAAVPAILDNGGTIVQFVGDALLALFNAPARQADHEARAVRAALAMRDASERIAARSPDWPRFRIGVNTGPALVGNIGSERLRGFNAMGDAVNVAARLQSLAEPGRVVVGDATLRGLGEGVRSRSLGDLEVKGRQGRVPAHEVLALEPAGGTAAGTP</sequence>
<evidence type="ECO:0000313" key="4">
    <source>
        <dbReference type="EMBL" id="SHK83488.1"/>
    </source>
</evidence>
<dbReference type="SUPFAM" id="SSF55073">
    <property type="entry name" value="Nucleotide cyclase"/>
    <property type="match status" value="1"/>
</dbReference>
<dbReference type="Proteomes" id="UP000184452">
    <property type="component" value="Unassembled WGS sequence"/>
</dbReference>
<feature type="transmembrane region" description="Helical" evidence="2">
    <location>
        <begin position="191"/>
        <end position="212"/>
    </location>
</feature>
<dbReference type="GO" id="GO:0006171">
    <property type="term" value="P:cAMP biosynthetic process"/>
    <property type="evidence" value="ECO:0007669"/>
    <property type="project" value="TreeGrafter"/>
</dbReference>
<name>A0A1M6VPT3_9ACTN</name>
<keyword evidence="2" id="KW-1133">Transmembrane helix</keyword>
<keyword evidence="5" id="KW-1185">Reference proteome</keyword>
<feature type="domain" description="Guanylate cyclase" evidence="3">
    <location>
        <begin position="507"/>
        <end position="635"/>
    </location>
</feature>
<dbReference type="InterPro" id="IPR001054">
    <property type="entry name" value="A/G_cyclase"/>
</dbReference>
<gene>
    <name evidence="4" type="ORF">SAMN05421803_13620</name>
</gene>
<dbReference type="PANTHER" id="PTHR43081:SF1">
    <property type="entry name" value="ADENYLATE CYCLASE, TERMINAL-DIFFERENTIATION SPECIFIC"/>
    <property type="match status" value="1"/>
</dbReference>
<feature type="transmembrane region" description="Helical" evidence="2">
    <location>
        <begin position="24"/>
        <end position="44"/>
    </location>
</feature>
<dbReference type="EMBL" id="FQZK01000036">
    <property type="protein sequence ID" value="SHK83488.1"/>
    <property type="molecule type" value="Genomic_DNA"/>
</dbReference>
<feature type="transmembrane region" description="Helical" evidence="2">
    <location>
        <begin position="157"/>
        <end position="179"/>
    </location>
</feature>
<keyword evidence="2" id="KW-0812">Transmembrane</keyword>
<proteinExistence type="inferred from homology"/>
<dbReference type="GO" id="GO:0004016">
    <property type="term" value="F:adenylate cyclase activity"/>
    <property type="evidence" value="ECO:0007669"/>
    <property type="project" value="UniProtKB-ARBA"/>
</dbReference>
<dbReference type="RefSeq" id="WP_073384162.1">
    <property type="nucleotide sequence ID" value="NZ_FQZK01000036.1"/>
</dbReference>
<dbReference type="GO" id="GO:0035556">
    <property type="term" value="P:intracellular signal transduction"/>
    <property type="evidence" value="ECO:0007669"/>
    <property type="project" value="InterPro"/>
</dbReference>
<dbReference type="STRING" id="758803.SAMN05421803_13620"/>
<feature type="transmembrane region" description="Helical" evidence="2">
    <location>
        <begin position="219"/>
        <end position="242"/>
    </location>
</feature>
<evidence type="ECO:0000256" key="2">
    <source>
        <dbReference type="SAM" id="Phobius"/>
    </source>
</evidence>
<dbReference type="PANTHER" id="PTHR43081">
    <property type="entry name" value="ADENYLATE CYCLASE, TERMINAL-DIFFERENTIATION SPECIFIC-RELATED"/>
    <property type="match status" value="1"/>
</dbReference>
<keyword evidence="2" id="KW-0472">Membrane</keyword>
<dbReference type="Gene3D" id="3.30.450.40">
    <property type="match status" value="1"/>
</dbReference>
<feature type="transmembrane region" description="Helical" evidence="2">
    <location>
        <begin position="248"/>
        <end position="268"/>
    </location>
</feature>
<feature type="transmembrane region" description="Helical" evidence="2">
    <location>
        <begin position="87"/>
        <end position="106"/>
    </location>
</feature>
<dbReference type="PROSITE" id="PS50125">
    <property type="entry name" value="GUANYLATE_CYCLASE_2"/>
    <property type="match status" value="1"/>
</dbReference>
<dbReference type="Gene3D" id="3.30.70.1230">
    <property type="entry name" value="Nucleotide cyclase"/>
    <property type="match status" value="1"/>
</dbReference>
<evidence type="ECO:0000256" key="1">
    <source>
        <dbReference type="ARBA" id="ARBA00005381"/>
    </source>
</evidence>
<feature type="transmembrane region" description="Helical" evidence="2">
    <location>
        <begin position="56"/>
        <end position="75"/>
    </location>
</feature>
<reference evidence="4 5" key="1">
    <citation type="submission" date="2016-11" db="EMBL/GenBank/DDBJ databases">
        <authorList>
            <person name="Jaros S."/>
            <person name="Januszkiewicz K."/>
            <person name="Wedrychowicz H."/>
        </authorList>
    </citation>
    <scope>NUCLEOTIDE SEQUENCE [LARGE SCALE GENOMIC DNA]</scope>
    <source>
        <strain evidence="4 5">CGMCC 4.5723</strain>
    </source>
</reference>
<dbReference type="SMART" id="SM00044">
    <property type="entry name" value="CYCc"/>
    <property type="match status" value="1"/>
</dbReference>
<dbReference type="AlphaFoldDB" id="A0A1M6VPT3"/>
<dbReference type="InterPro" id="IPR050697">
    <property type="entry name" value="Adenylyl/Guanylyl_Cyclase_3/4"/>
</dbReference>
<feature type="transmembrane region" description="Helical" evidence="2">
    <location>
        <begin position="126"/>
        <end position="145"/>
    </location>
</feature>
<dbReference type="InterPro" id="IPR029787">
    <property type="entry name" value="Nucleotide_cyclase"/>
</dbReference>
<evidence type="ECO:0000259" key="3">
    <source>
        <dbReference type="PROSITE" id="PS50125"/>
    </source>
</evidence>
<protein>
    <submittedName>
        <fullName evidence="4">Adenylate cyclase, class 3</fullName>
    </submittedName>
</protein>